<keyword evidence="4" id="KW-1185">Reference proteome</keyword>
<protein>
    <recommendedName>
        <fullName evidence="5">ARM repeat superfamily protein</fullName>
    </recommendedName>
</protein>
<evidence type="ECO:0000256" key="1">
    <source>
        <dbReference type="ARBA" id="ARBA00022737"/>
    </source>
</evidence>
<dbReference type="PANTHER" id="PTHR12696">
    <property type="entry name" value="TIP120"/>
    <property type="match status" value="1"/>
</dbReference>
<dbReference type="Proteomes" id="UP001497512">
    <property type="component" value="Chromosome 1"/>
</dbReference>
<keyword evidence="2" id="KW-0833">Ubl conjugation pathway</keyword>
<proteinExistence type="predicted"/>
<dbReference type="InterPro" id="IPR039852">
    <property type="entry name" value="CAND1/CAND2"/>
</dbReference>
<sequence length="201" mass="21586">MCLPLLTEQLRNEISCLTAVKAFATIAESPLKIDLLSVLEQVVTELTTFLPKMLQGFFAELVQSANTSFKTLLESLISTTRSAVAPGGPVSKQAFYSIAQCVAVLCLADGDAECSSTVAMLATTLRTSNGTDVTQLLSFLCLGEIGRRKDVSAHANIEVLVIGSFQSPFEEITAKASYTLGNIAVRNLAQYLPFILNQIDC</sequence>
<dbReference type="SUPFAM" id="SSF48371">
    <property type="entry name" value="ARM repeat"/>
    <property type="match status" value="1"/>
</dbReference>
<keyword evidence="1" id="KW-0677">Repeat</keyword>
<dbReference type="EMBL" id="OZ019893">
    <property type="protein sequence ID" value="CAK9189615.1"/>
    <property type="molecule type" value="Genomic_DNA"/>
</dbReference>
<evidence type="ECO:0000256" key="2">
    <source>
        <dbReference type="ARBA" id="ARBA00022786"/>
    </source>
</evidence>
<dbReference type="InterPro" id="IPR011989">
    <property type="entry name" value="ARM-like"/>
</dbReference>
<dbReference type="Gene3D" id="1.25.10.10">
    <property type="entry name" value="Leucine-rich Repeat Variant"/>
    <property type="match status" value="2"/>
</dbReference>
<accession>A0ABP0T7X1</accession>
<name>A0ABP0T7X1_9BRYO</name>
<evidence type="ECO:0000313" key="4">
    <source>
        <dbReference type="Proteomes" id="UP001497512"/>
    </source>
</evidence>
<evidence type="ECO:0000313" key="3">
    <source>
        <dbReference type="EMBL" id="CAK9189615.1"/>
    </source>
</evidence>
<reference evidence="3 4" key="1">
    <citation type="submission" date="2024-02" db="EMBL/GenBank/DDBJ databases">
        <authorList>
            <consortium name="ELIXIR-Norway"/>
            <consortium name="Elixir Norway"/>
        </authorList>
    </citation>
    <scope>NUCLEOTIDE SEQUENCE [LARGE SCALE GENOMIC DNA]</scope>
</reference>
<evidence type="ECO:0008006" key="5">
    <source>
        <dbReference type="Google" id="ProtNLM"/>
    </source>
</evidence>
<gene>
    <name evidence="3" type="ORF">CSSPTR1EN2_LOCUS266</name>
</gene>
<dbReference type="InterPro" id="IPR016024">
    <property type="entry name" value="ARM-type_fold"/>
</dbReference>
<organism evidence="3 4">
    <name type="scientific">Sphagnum troendelagicum</name>
    <dbReference type="NCBI Taxonomy" id="128251"/>
    <lineage>
        <taxon>Eukaryota</taxon>
        <taxon>Viridiplantae</taxon>
        <taxon>Streptophyta</taxon>
        <taxon>Embryophyta</taxon>
        <taxon>Bryophyta</taxon>
        <taxon>Sphagnophytina</taxon>
        <taxon>Sphagnopsida</taxon>
        <taxon>Sphagnales</taxon>
        <taxon>Sphagnaceae</taxon>
        <taxon>Sphagnum</taxon>
    </lineage>
</organism>